<reference evidence="3" key="1">
    <citation type="journal article" date="2019" name="Int. J. Syst. Evol. Microbiol.">
        <title>The Global Catalogue of Microorganisms (GCM) 10K type strain sequencing project: providing services to taxonomists for standard genome sequencing and annotation.</title>
        <authorList>
            <consortium name="The Broad Institute Genomics Platform"/>
            <consortium name="The Broad Institute Genome Sequencing Center for Infectious Disease"/>
            <person name="Wu L."/>
            <person name="Ma J."/>
        </authorList>
    </citation>
    <scope>NUCLEOTIDE SEQUENCE [LARGE SCALE GENOMIC DNA]</scope>
    <source>
        <strain evidence="3">KCTC 22154</strain>
    </source>
</reference>
<name>A0A8H9I8Y0_9GAMM</name>
<proteinExistence type="predicted"/>
<organism evidence="2 3">
    <name type="scientific">Vreelandella hamiltonii</name>
    <dbReference type="NCBI Taxonomy" id="502829"/>
    <lineage>
        <taxon>Bacteria</taxon>
        <taxon>Pseudomonadati</taxon>
        <taxon>Pseudomonadota</taxon>
        <taxon>Gammaproteobacteria</taxon>
        <taxon>Oceanospirillales</taxon>
        <taxon>Halomonadaceae</taxon>
        <taxon>Vreelandella</taxon>
    </lineage>
</organism>
<dbReference type="RefSeq" id="WP_096921856.1">
    <property type="nucleotide sequence ID" value="NZ_BMXN01000010.1"/>
</dbReference>
<keyword evidence="1" id="KW-0732">Signal</keyword>
<keyword evidence="3" id="KW-1185">Reference proteome</keyword>
<accession>A0A8H9I8Y0</accession>
<evidence type="ECO:0000313" key="3">
    <source>
        <dbReference type="Proteomes" id="UP000623776"/>
    </source>
</evidence>
<gene>
    <name evidence="2" type="ORF">GCM10007157_20430</name>
</gene>
<comment type="caution">
    <text evidence="2">The sequence shown here is derived from an EMBL/GenBank/DDBJ whole genome shotgun (WGS) entry which is preliminary data.</text>
</comment>
<sequence>MTLCARLSAAFLFGLLSTHVAAQSLPSGALQEGTLSNQQLIQDAMLGVAAKVATLGCQQPESFQPYVLAMPQGSEGARYWRELWVVQGCHSEFPVEIRFSEAGLGAANYTIE</sequence>
<feature type="chain" id="PRO_5034759543" evidence="1">
    <location>
        <begin position="23"/>
        <end position="112"/>
    </location>
</feature>
<dbReference type="EMBL" id="BMXN01000010">
    <property type="protein sequence ID" value="GGW28113.1"/>
    <property type="molecule type" value="Genomic_DNA"/>
</dbReference>
<dbReference type="Proteomes" id="UP000623776">
    <property type="component" value="Unassembled WGS sequence"/>
</dbReference>
<feature type="signal peptide" evidence="1">
    <location>
        <begin position="1"/>
        <end position="22"/>
    </location>
</feature>
<evidence type="ECO:0000313" key="2">
    <source>
        <dbReference type="EMBL" id="GGW28113.1"/>
    </source>
</evidence>
<protein>
    <submittedName>
        <fullName evidence="2">Uncharacterized protein</fullName>
    </submittedName>
</protein>
<evidence type="ECO:0000256" key="1">
    <source>
        <dbReference type="SAM" id="SignalP"/>
    </source>
</evidence>
<dbReference type="AlphaFoldDB" id="A0A8H9I8Y0"/>